<keyword evidence="1" id="KW-1133">Transmembrane helix</keyword>
<feature type="transmembrane region" description="Helical" evidence="1">
    <location>
        <begin position="5"/>
        <end position="24"/>
    </location>
</feature>
<reference evidence="2 3" key="1">
    <citation type="submission" date="2020-07" db="EMBL/GenBank/DDBJ databases">
        <title>Complete genome and description of Corynebacterium incognita strain Marseille-Q3630 sp. nov.</title>
        <authorList>
            <person name="Boxberger M."/>
        </authorList>
    </citation>
    <scope>NUCLEOTIDE SEQUENCE [LARGE SCALE GENOMIC DNA]</scope>
    <source>
        <strain evidence="2 3">Marseille-Q3630</strain>
    </source>
</reference>
<dbReference type="AlphaFoldDB" id="A0A7G7CN58"/>
<evidence type="ECO:0000256" key="1">
    <source>
        <dbReference type="SAM" id="Phobius"/>
    </source>
</evidence>
<sequence>MARALIDFVLGAVILALGIWWFSIVGPSVQSVPATIVMGIGGALIVAGWSNALDVYSPTSKKL</sequence>
<accession>A0A7G7CN58</accession>
<proteinExistence type="predicted"/>
<gene>
    <name evidence="2" type="ORF">H0194_08030</name>
</gene>
<dbReference type="KEGG" id="cik:H0194_08030"/>
<evidence type="ECO:0000313" key="3">
    <source>
        <dbReference type="Proteomes" id="UP000515743"/>
    </source>
</evidence>
<keyword evidence="1" id="KW-0472">Membrane</keyword>
<evidence type="ECO:0000313" key="2">
    <source>
        <dbReference type="EMBL" id="QNE89024.1"/>
    </source>
</evidence>
<dbReference type="Proteomes" id="UP000515743">
    <property type="component" value="Chromosome"/>
</dbReference>
<keyword evidence="3" id="KW-1185">Reference proteome</keyword>
<protein>
    <submittedName>
        <fullName evidence="2">Uncharacterized protein</fullName>
    </submittedName>
</protein>
<keyword evidence="1" id="KW-0812">Transmembrane</keyword>
<dbReference type="RefSeq" id="WP_185175410.1">
    <property type="nucleotide sequence ID" value="NZ_CP059404.1"/>
</dbReference>
<dbReference type="EMBL" id="CP059404">
    <property type="protein sequence ID" value="QNE89024.1"/>
    <property type="molecule type" value="Genomic_DNA"/>
</dbReference>
<feature type="transmembrane region" description="Helical" evidence="1">
    <location>
        <begin position="36"/>
        <end position="56"/>
    </location>
</feature>
<organism evidence="2 3">
    <name type="scientific">Corynebacterium incognita</name>
    <dbReference type="NCBI Taxonomy" id="2754725"/>
    <lineage>
        <taxon>Bacteria</taxon>
        <taxon>Bacillati</taxon>
        <taxon>Actinomycetota</taxon>
        <taxon>Actinomycetes</taxon>
        <taxon>Mycobacteriales</taxon>
        <taxon>Corynebacteriaceae</taxon>
        <taxon>Corynebacterium</taxon>
    </lineage>
</organism>
<name>A0A7G7CN58_9CORY</name>